<proteinExistence type="predicted"/>
<accession>A0ABU2UZP9</accession>
<dbReference type="InterPro" id="IPR005337">
    <property type="entry name" value="RapZ-like"/>
</dbReference>
<evidence type="ECO:0000256" key="3">
    <source>
        <dbReference type="ARBA" id="ARBA00023134"/>
    </source>
</evidence>
<evidence type="ECO:0000313" key="7">
    <source>
        <dbReference type="Proteomes" id="UP001180489"/>
    </source>
</evidence>
<protein>
    <submittedName>
        <fullName evidence="6">RNase adapter RapZ</fullName>
    </submittedName>
</protein>
<evidence type="ECO:0000313" key="6">
    <source>
        <dbReference type="EMBL" id="MDT0478479.1"/>
    </source>
</evidence>
<dbReference type="InterPro" id="IPR053931">
    <property type="entry name" value="RapZ_C"/>
</dbReference>
<keyword evidence="7" id="KW-1185">Reference proteome</keyword>
<dbReference type="PANTHER" id="PTHR30448:SF0">
    <property type="entry name" value="RNASE ADAPTER PROTEIN RAPZ"/>
    <property type="match status" value="1"/>
</dbReference>
<comment type="caution">
    <text evidence="6">The sequence shown here is derived from an EMBL/GenBank/DDBJ whole genome shotgun (WGS) entry which is preliminary data.</text>
</comment>
<name>A0ABU2UZP9_9ACTN</name>
<keyword evidence="3" id="KW-0342">GTP-binding</keyword>
<dbReference type="Proteomes" id="UP001180489">
    <property type="component" value="Unassembled WGS sequence"/>
</dbReference>
<feature type="non-terminal residue" evidence="6">
    <location>
        <position position="136"/>
    </location>
</feature>
<evidence type="ECO:0000256" key="2">
    <source>
        <dbReference type="ARBA" id="ARBA00022840"/>
    </source>
</evidence>
<dbReference type="EMBL" id="JAVRFF010000524">
    <property type="protein sequence ID" value="MDT0478479.1"/>
    <property type="molecule type" value="Genomic_DNA"/>
</dbReference>
<dbReference type="InterPro" id="IPR053930">
    <property type="entry name" value="RapZ-like_N"/>
</dbReference>
<keyword evidence="2" id="KW-0067">ATP-binding</keyword>
<dbReference type="Pfam" id="PF22740">
    <property type="entry name" value="PapZ_C"/>
    <property type="match status" value="1"/>
</dbReference>
<evidence type="ECO:0000259" key="4">
    <source>
        <dbReference type="Pfam" id="PF03668"/>
    </source>
</evidence>
<feature type="domain" description="RapZ-like N-terminal" evidence="4">
    <location>
        <begin position="10"/>
        <end position="52"/>
    </location>
</feature>
<dbReference type="PANTHER" id="PTHR30448">
    <property type="entry name" value="RNASE ADAPTER PROTEIN RAPZ"/>
    <property type="match status" value="1"/>
</dbReference>
<evidence type="ECO:0000259" key="5">
    <source>
        <dbReference type="Pfam" id="PF22740"/>
    </source>
</evidence>
<reference evidence="6" key="1">
    <citation type="submission" date="2024-05" db="EMBL/GenBank/DDBJ databases">
        <title>30 novel species of actinomycetes from the DSMZ collection.</title>
        <authorList>
            <person name="Nouioui I."/>
        </authorList>
    </citation>
    <scope>NUCLEOTIDE SEQUENCE</scope>
    <source>
        <strain evidence="6">DSM 41014</strain>
    </source>
</reference>
<dbReference type="Pfam" id="PF03668">
    <property type="entry name" value="RapZ-like_N"/>
    <property type="match status" value="1"/>
</dbReference>
<organism evidence="6 7">
    <name type="scientific">Streptomyces hintoniae</name>
    <dbReference type="NCBI Taxonomy" id="3075521"/>
    <lineage>
        <taxon>Bacteria</taxon>
        <taxon>Bacillati</taxon>
        <taxon>Actinomycetota</taxon>
        <taxon>Actinomycetes</taxon>
        <taxon>Kitasatosporales</taxon>
        <taxon>Streptomycetaceae</taxon>
        <taxon>Streptomyces</taxon>
    </lineage>
</organism>
<keyword evidence="1" id="KW-0547">Nucleotide-binding</keyword>
<gene>
    <name evidence="6" type="ORF">RM863_40890</name>
</gene>
<sequence>PLMAVSGNLPNAIKKEIDILEPIAIRADIKIDTSLLNIHQLKEVIRDHLGVDNAVTVNILSFGFKYGAPIDADFIFDVRTLPNPHWKIELRNQTGLDDDVKAFFAEYSEVDEMANDIIAFFKKWLPPFLHNNRHTV</sequence>
<feature type="non-terminal residue" evidence="6">
    <location>
        <position position="1"/>
    </location>
</feature>
<evidence type="ECO:0000256" key="1">
    <source>
        <dbReference type="ARBA" id="ARBA00022741"/>
    </source>
</evidence>
<feature type="domain" description="RapZ C-terminal" evidence="5">
    <location>
        <begin position="56"/>
        <end position="135"/>
    </location>
</feature>